<dbReference type="SUPFAM" id="SSF56112">
    <property type="entry name" value="Protein kinase-like (PK-like)"/>
    <property type="match status" value="1"/>
</dbReference>
<dbReference type="Pfam" id="PF01636">
    <property type="entry name" value="APH"/>
    <property type="match status" value="1"/>
</dbReference>
<dbReference type="AlphaFoldDB" id="S0EFG9"/>
<evidence type="ECO:0000313" key="3">
    <source>
        <dbReference type="Proteomes" id="UP000016800"/>
    </source>
</evidence>
<dbReference type="STRING" id="1279085.S0EFG9"/>
<name>S0EFG9_GIBF5</name>
<accession>S0EFG9</accession>
<organism evidence="2 3">
    <name type="scientific">Gibberella fujikuroi (strain CBS 195.34 / IMI 58289 / NRRL A-6831)</name>
    <name type="common">Bakanae and foot rot disease fungus</name>
    <name type="synonym">Fusarium fujikuroi</name>
    <dbReference type="NCBI Taxonomy" id="1279085"/>
    <lineage>
        <taxon>Eukaryota</taxon>
        <taxon>Fungi</taxon>
        <taxon>Dikarya</taxon>
        <taxon>Ascomycota</taxon>
        <taxon>Pezizomycotina</taxon>
        <taxon>Sordariomycetes</taxon>
        <taxon>Hypocreomycetidae</taxon>
        <taxon>Hypocreales</taxon>
        <taxon>Nectriaceae</taxon>
        <taxon>Fusarium</taxon>
        <taxon>Fusarium fujikuroi species complex</taxon>
    </lineage>
</organism>
<proteinExistence type="predicted"/>
<dbReference type="InterPro" id="IPR002575">
    <property type="entry name" value="Aminoglycoside_PTrfase"/>
</dbReference>
<dbReference type="PANTHER" id="PTHR21310">
    <property type="entry name" value="AMINOGLYCOSIDE PHOSPHOTRANSFERASE-RELATED-RELATED"/>
    <property type="match status" value="1"/>
</dbReference>
<dbReference type="InterPro" id="IPR011009">
    <property type="entry name" value="Kinase-like_dom_sf"/>
</dbReference>
<dbReference type="GeneID" id="35405923"/>
<dbReference type="Gene3D" id="3.90.1200.10">
    <property type="match status" value="1"/>
</dbReference>
<keyword evidence="3" id="KW-1185">Reference proteome</keyword>
<evidence type="ECO:0000259" key="1">
    <source>
        <dbReference type="Pfam" id="PF01636"/>
    </source>
</evidence>
<dbReference type="VEuPathDB" id="FungiDB:FFUJ_12467"/>
<reference evidence="3" key="1">
    <citation type="journal article" date="2013" name="PLoS Pathog.">
        <title>Deciphering the cryptic genome: genome-wide analyses of the rice pathogen Fusarium fujikuroi reveal complex regulation of secondary metabolism and novel metabolites.</title>
        <authorList>
            <person name="Wiemann P."/>
            <person name="Sieber C.M."/>
            <person name="von Bargen K.W."/>
            <person name="Studt L."/>
            <person name="Niehaus E.M."/>
            <person name="Espino J.J."/>
            <person name="Huss K."/>
            <person name="Michielse C.B."/>
            <person name="Albermann S."/>
            <person name="Wagner D."/>
            <person name="Bergner S.V."/>
            <person name="Connolly L.R."/>
            <person name="Fischer A."/>
            <person name="Reuter G."/>
            <person name="Kleigrewe K."/>
            <person name="Bald T."/>
            <person name="Wingfield B.D."/>
            <person name="Ophir R."/>
            <person name="Freeman S."/>
            <person name="Hippler M."/>
            <person name="Smith K.M."/>
            <person name="Brown D.W."/>
            <person name="Proctor R.H."/>
            <person name="Munsterkotter M."/>
            <person name="Freitag M."/>
            <person name="Humpf H.U."/>
            <person name="Guldener U."/>
            <person name="Tudzynski B."/>
        </authorList>
    </citation>
    <scope>NUCLEOTIDE SEQUENCE [LARGE SCALE GENOMIC DNA]</scope>
    <source>
        <strain evidence="3">CBS 195.34 / IMI 58289 / NRRL A-6831</strain>
    </source>
</reference>
<evidence type="ECO:0000313" key="2">
    <source>
        <dbReference type="EMBL" id="CCT72587.1"/>
    </source>
</evidence>
<gene>
    <name evidence="2" type="ORF">FFUJ_12467</name>
</gene>
<dbReference type="HOGENOM" id="CLU_021768_1_3_1"/>
<dbReference type="PANTHER" id="PTHR21310:SF58">
    <property type="entry name" value="AMINOGLYCOSIDE PHOSPHOTRANSFERASE DOMAIN-CONTAINING PROTEIN"/>
    <property type="match status" value="1"/>
</dbReference>
<dbReference type="Proteomes" id="UP000016800">
    <property type="component" value="Chromosome VIII"/>
</dbReference>
<feature type="domain" description="Aminoglycoside phosphotransferase" evidence="1">
    <location>
        <begin position="331"/>
        <end position="520"/>
    </location>
</feature>
<dbReference type="InterPro" id="IPR051678">
    <property type="entry name" value="AGP_Transferase"/>
</dbReference>
<dbReference type="EMBL" id="HF679030">
    <property type="protein sequence ID" value="CCT72587.1"/>
    <property type="molecule type" value="Genomic_DNA"/>
</dbReference>
<sequence>MNPPSPDVHKALNLVDRVPLEHPASALLRAYILEAVQPQAAANYVQHRLSADGHAGSLVADWIYVIDSVVSGKQPRAPTADEINAITKRDGGICCVTGKRGSLWDPVIVAPILPVPFPWLKQQNPSRVTELLEAFFGPQYFDWWRFYIDRAGIYSPYQTHWLVRRSVHEAFQRGVVKLIRLPSSMIEFRVEHVLIDDEQPVDVNGPIALLGDHSRQGIDKVDARLIGSHARFSRSLQLVNLARTIAPALFSEPKTTKYVPQQQSPVRMRSSNLGLGHTFVRPIILLWRLFPSKIRIAAYDLLRKLGSCFYRKDGDAQVQRLPFGLYLKFNSNPDTLRNEYNALKILEQKTSIPAPRVFDIVCQNNDEDDLSFLLMSRVPGTSLAICRDALSDQDCANLSVQLKDCVSQMRDIPKPANHDMAICNTLGEACRDPRIRDWSAVGPFPDEASFSQNLRFSDEPSRRGHKICFTHGDLNPRNILVERISNSAGVRGWRLSGIIDWETAGYYPEYWDYTKSMFESFRWPRRHNEMMSEVFSEFGDYSEELAVERRAWESGDGI</sequence>
<protein>
    <recommendedName>
        <fullName evidence="1">Aminoglycoside phosphotransferase domain-containing protein</fullName>
    </recommendedName>
</protein>
<dbReference type="RefSeq" id="XP_023434665.1">
    <property type="nucleotide sequence ID" value="XM_023582077.1"/>
</dbReference>
<dbReference type="CDD" id="cd05120">
    <property type="entry name" value="APH_ChoK_like"/>
    <property type="match status" value="1"/>
</dbReference>